<dbReference type="AlphaFoldDB" id="W4VD51"/>
<proteinExistence type="predicted"/>
<dbReference type="Proteomes" id="UP000019109">
    <property type="component" value="Unassembled WGS sequence"/>
</dbReference>
<protein>
    <submittedName>
        <fullName evidence="1">Uncharacterized protein</fullName>
    </submittedName>
</protein>
<name>W4VD51_9FIRM</name>
<keyword evidence="2" id="KW-1185">Reference proteome</keyword>
<sequence length="61" mass="7466">MWSHCVVTSRYKISECSLPLNFKLYLRKQFFDKKVKKLFKNKQEQTMQPIDEFMPVAEIMY</sequence>
<reference evidence="1" key="1">
    <citation type="journal article" date="2014" name="Genome Announc.">
        <title>Draft Genome Sequence of Clostridium straminisolvens Strain JCM 21531T, Isolated from a Cellulose-Degrading Bacterial Community.</title>
        <authorList>
            <person name="Yuki M."/>
            <person name="Oshima K."/>
            <person name="Suda W."/>
            <person name="Sakamoto M."/>
            <person name="Kitamura K."/>
            <person name="Iida T."/>
            <person name="Hattori M."/>
            <person name="Ohkuma M."/>
        </authorList>
    </citation>
    <scope>NUCLEOTIDE SEQUENCE [LARGE SCALE GENOMIC DNA]</scope>
    <source>
        <strain evidence="1">JCM 21531</strain>
    </source>
</reference>
<organism evidence="1 2">
    <name type="scientific">Acetivibrio straminisolvens JCM 21531</name>
    <dbReference type="NCBI Taxonomy" id="1294263"/>
    <lineage>
        <taxon>Bacteria</taxon>
        <taxon>Bacillati</taxon>
        <taxon>Bacillota</taxon>
        <taxon>Clostridia</taxon>
        <taxon>Eubacteriales</taxon>
        <taxon>Oscillospiraceae</taxon>
        <taxon>Acetivibrio</taxon>
    </lineage>
</organism>
<dbReference type="STRING" id="1294263.JCM21531_4317"/>
<gene>
    <name evidence="1" type="ORF">JCM21531_4317</name>
</gene>
<evidence type="ECO:0000313" key="1">
    <source>
        <dbReference type="EMBL" id="GAE90684.1"/>
    </source>
</evidence>
<evidence type="ECO:0000313" key="2">
    <source>
        <dbReference type="Proteomes" id="UP000019109"/>
    </source>
</evidence>
<comment type="caution">
    <text evidence="1">The sequence shown here is derived from an EMBL/GenBank/DDBJ whole genome shotgun (WGS) entry which is preliminary data.</text>
</comment>
<accession>W4VD51</accession>
<dbReference type="EMBL" id="BAVR01000084">
    <property type="protein sequence ID" value="GAE90684.1"/>
    <property type="molecule type" value="Genomic_DNA"/>
</dbReference>